<dbReference type="EMBL" id="UINC01018500">
    <property type="protein sequence ID" value="SVA77764.1"/>
    <property type="molecule type" value="Genomic_DNA"/>
</dbReference>
<protein>
    <submittedName>
        <fullName evidence="1">Uncharacterized protein</fullName>
    </submittedName>
</protein>
<organism evidence="1">
    <name type="scientific">marine metagenome</name>
    <dbReference type="NCBI Taxonomy" id="408172"/>
    <lineage>
        <taxon>unclassified sequences</taxon>
        <taxon>metagenomes</taxon>
        <taxon>ecological metagenomes</taxon>
    </lineage>
</organism>
<dbReference type="AlphaFoldDB" id="A0A381YL91"/>
<accession>A0A381YL91</accession>
<name>A0A381YL91_9ZZZZ</name>
<evidence type="ECO:0000313" key="1">
    <source>
        <dbReference type="EMBL" id="SVA77764.1"/>
    </source>
</evidence>
<reference evidence="1" key="1">
    <citation type="submission" date="2018-05" db="EMBL/GenBank/DDBJ databases">
        <authorList>
            <person name="Lanie J.A."/>
            <person name="Ng W.-L."/>
            <person name="Kazmierczak K.M."/>
            <person name="Andrzejewski T.M."/>
            <person name="Davidsen T.M."/>
            <person name="Wayne K.J."/>
            <person name="Tettelin H."/>
            <person name="Glass J.I."/>
            <person name="Rusch D."/>
            <person name="Podicherti R."/>
            <person name="Tsui H.-C.T."/>
            <person name="Winkler M.E."/>
        </authorList>
    </citation>
    <scope>NUCLEOTIDE SEQUENCE</scope>
</reference>
<sequence>MDGITRDEVIEYVLPEKDWDGVLDNAKKAEVGIVGGRSQIRGPTARTEMLSVDQLVGQIANYAGSVVLTGSASGYWQAREVANANPYEGDGGVDIIGFPNVDVKGSLMRNSQDPLDYRLLVREKERHDEWIYVLALVPQERPYKAFIVGWAKDADLPEQPYGGPIESLHGAFDIKASRLRNIEELRIIDDESGYYWSQMYGEDYLHVTAKVTYERCAFCGGFNVHSEPCKELQYGWNVMEFGKHKGRHVDTVPDGYLEFLIIKGIKGPKDRGKWL</sequence>
<proteinExistence type="predicted"/>
<gene>
    <name evidence="1" type="ORF">METZ01_LOCUS130618</name>
</gene>
<feature type="non-terminal residue" evidence="1">
    <location>
        <position position="275"/>
    </location>
</feature>